<dbReference type="Proteomes" id="UP000199406">
    <property type="component" value="Unassembled WGS sequence"/>
</dbReference>
<dbReference type="InterPro" id="IPR036514">
    <property type="entry name" value="SGNH_hydro_sf"/>
</dbReference>
<proteinExistence type="predicted"/>
<evidence type="ECO:0000313" key="3">
    <source>
        <dbReference type="Proteomes" id="UP000199406"/>
    </source>
</evidence>
<accession>A0A1G7MT63</accession>
<name>A0A1G7MT63_9ACTN</name>
<feature type="domain" description="SGNH hydrolase-type esterase" evidence="1">
    <location>
        <begin position="53"/>
        <end position="218"/>
    </location>
</feature>
<reference evidence="3" key="1">
    <citation type="submission" date="2016-10" db="EMBL/GenBank/DDBJ databases">
        <authorList>
            <person name="Varghese N."/>
            <person name="Submissions S."/>
        </authorList>
    </citation>
    <scope>NUCLEOTIDE SEQUENCE [LARGE SCALE GENOMIC DNA]</scope>
    <source>
        <strain evidence="3">DSM 44268</strain>
    </source>
</reference>
<sequence length="228" mass="24318">MRGRGRWIVLALACLMVAAVALLLVDRRPPAPEMNETSAAPCEEPLSAGGAVALGDSITFGSTLPHAEDSWFEQLACAEDPPIRYAHNAGIYGNTTEQMLARLDGDVLARDPDTVFVLGGTNDVLSGIPQAETIGHLREIVERSRQAGADVYLGTIPPQAVPLAIETTVDLNEAIVAMAERVDVPVLDFHAAFFDTDGRHHDGLFSDMVHPSVTGARLMAQVAREALA</sequence>
<dbReference type="OrthoDB" id="5120283at2"/>
<dbReference type="AlphaFoldDB" id="A0A1G7MT63"/>
<evidence type="ECO:0000313" key="2">
    <source>
        <dbReference type="EMBL" id="SDF64329.1"/>
    </source>
</evidence>
<dbReference type="PANTHER" id="PTHR30383:SF5">
    <property type="entry name" value="SGNH HYDROLASE-TYPE ESTERASE DOMAIN-CONTAINING PROTEIN"/>
    <property type="match status" value="1"/>
</dbReference>
<protein>
    <submittedName>
        <fullName evidence="2">Lysophospholipase L1</fullName>
    </submittedName>
</protein>
<keyword evidence="3" id="KW-1185">Reference proteome</keyword>
<evidence type="ECO:0000259" key="1">
    <source>
        <dbReference type="Pfam" id="PF13472"/>
    </source>
</evidence>
<dbReference type="PANTHER" id="PTHR30383">
    <property type="entry name" value="THIOESTERASE 1/PROTEASE 1/LYSOPHOSPHOLIPASE L1"/>
    <property type="match status" value="1"/>
</dbReference>
<dbReference type="RefSeq" id="WP_091767878.1">
    <property type="nucleotide sequence ID" value="NZ_FNBT01000005.1"/>
</dbReference>
<dbReference type="Pfam" id="PF13472">
    <property type="entry name" value="Lipase_GDSL_2"/>
    <property type="match status" value="1"/>
</dbReference>
<gene>
    <name evidence="2" type="ORF">SAMN05660662_2884</name>
</gene>
<dbReference type="InterPro" id="IPR013830">
    <property type="entry name" value="SGNH_hydro"/>
</dbReference>
<organism evidence="2 3">
    <name type="scientific">Blastococcus aurantiacus</name>
    <dbReference type="NCBI Taxonomy" id="1550231"/>
    <lineage>
        <taxon>Bacteria</taxon>
        <taxon>Bacillati</taxon>
        <taxon>Actinomycetota</taxon>
        <taxon>Actinomycetes</taxon>
        <taxon>Geodermatophilales</taxon>
        <taxon>Geodermatophilaceae</taxon>
        <taxon>Blastococcus</taxon>
    </lineage>
</organism>
<dbReference type="GO" id="GO:0004622">
    <property type="term" value="F:phosphatidylcholine lysophospholipase activity"/>
    <property type="evidence" value="ECO:0007669"/>
    <property type="project" value="TreeGrafter"/>
</dbReference>
<dbReference type="SUPFAM" id="SSF52266">
    <property type="entry name" value="SGNH hydrolase"/>
    <property type="match status" value="1"/>
</dbReference>
<dbReference type="Gene3D" id="3.40.50.1110">
    <property type="entry name" value="SGNH hydrolase"/>
    <property type="match status" value="1"/>
</dbReference>
<dbReference type="EMBL" id="FNBT01000005">
    <property type="protein sequence ID" value="SDF64329.1"/>
    <property type="molecule type" value="Genomic_DNA"/>
</dbReference>
<dbReference type="InterPro" id="IPR051532">
    <property type="entry name" value="Ester_Hydrolysis_Enzymes"/>
</dbReference>
<dbReference type="STRING" id="1550231.SAMN05660662_2884"/>